<dbReference type="OrthoDB" id="6118617at2"/>
<evidence type="ECO:0000256" key="1">
    <source>
        <dbReference type="SAM" id="Phobius"/>
    </source>
</evidence>
<feature type="transmembrane region" description="Helical" evidence="1">
    <location>
        <begin position="49"/>
        <end position="69"/>
    </location>
</feature>
<dbReference type="STRING" id="1232683.ADIMK_1287"/>
<keyword evidence="3" id="KW-1185">Reference proteome</keyword>
<keyword evidence="1" id="KW-1133">Transmembrane helix</keyword>
<sequence>MGIKQLLFPESARSLPGKRYISLALRGLHLVGVAGTAGLFLYNLPVEQWKLYGVLALVTGTLMMVMEIWGDGVWLFQLRGQAVLLKLVLLAVALIWPSTAVHNFVAIILLSAFFSHAPGRIRYYSIWHGQVVKALRTADGRIRDSGQL</sequence>
<reference evidence="2 3" key="1">
    <citation type="submission" date="2014-04" db="EMBL/GenBank/DDBJ databases">
        <title>Marinobacterium kochiensis sp. nov., isolated from sediment sample collected from Kochi backwaters in Kerala, India.</title>
        <authorList>
            <person name="Singh A."/>
            <person name="Pinnaka A.K."/>
        </authorList>
    </citation>
    <scope>NUCLEOTIDE SEQUENCE [LARGE SCALE GENOMIC DNA]</scope>
    <source>
        <strain evidence="2 3">AK27</strain>
    </source>
</reference>
<gene>
    <name evidence="2" type="ORF">ADIMK_1287</name>
</gene>
<dbReference type="Proteomes" id="UP000028252">
    <property type="component" value="Unassembled WGS sequence"/>
</dbReference>
<keyword evidence="1" id="KW-0472">Membrane</keyword>
<keyword evidence="1" id="KW-0812">Transmembrane</keyword>
<accession>A0A081G229</accession>
<dbReference type="RefSeq" id="WP_036185072.1">
    <property type="nucleotide sequence ID" value="NZ_JMQN01000015.1"/>
</dbReference>
<evidence type="ECO:0000313" key="2">
    <source>
        <dbReference type="EMBL" id="KEA64834.1"/>
    </source>
</evidence>
<feature type="transmembrane region" description="Helical" evidence="1">
    <location>
        <begin position="20"/>
        <end position="42"/>
    </location>
</feature>
<comment type="caution">
    <text evidence="2">The sequence shown here is derived from an EMBL/GenBank/DDBJ whole genome shotgun (WGS) entry which is preliminary data.</text>
</comment>
<dbReference type="eggNOG" id="ENOG5032W0Z">
    <property type="taxonomic scope" value="Bacteria"/>
</dbReference>
<dbReference type="AlphaFoldDB" id="A0A081G229"/>
<name>A0A081G229_9GAMM</name>
<dbReference type="EMBL" id="JMQN01000015">
    <property type="protein sequence ID" value="KEA64834.1"/>
    <property type="molecule type" value="Genomic_DNA"/>
</dbReference>
<feature type="transmembrane region" description="Helical" evidence="1">
    <location>
        <begin position="89"/>
        <end position="114"/>
    </location>
</feature>
<proteinExistence type="predicted"/>
<evidence type="ECO:0000313" key="3">
    <source>
        <dbReference type="Proteomes" id="UP000028252"/>
    </source>
</evidence>
<dbReference type="PATRIC" id="fig|1232683.4.peg.1277"/>
<organism evidence="2 3">
    <name type="scientific">Marinobacterium lacunae</name>
    <dbReference type="NCBI Taxonomy" id="1232683"/>
    <lineage>
        <taxon>Bacteria</taxon>
        <taxon>Pseudomonadati</taxon>
        <taxon>Pseudomonadota</taxon>
        <taxon>Gammaproteobacteria</taxon>
        <taxon>Oceanospirillales</taxon>
        <taxon>Oceanospirillaceae</taxon>
        <taxon>Marinobacterium</taxon>
    </lineage>
</organism>
<protein>
    <recommendedName>
        <fullName evidence="4">Transmembrane protein</fullName>
    </recommendedName>
</protein>
<evidence type="ECO:0008006" key="4">
    <source>
        <dbReference type="Google" id="ProtNLM"/>
    </source>
</evidence>